<accession>A0AAN4ZTB4</accession>
<name>A0AAN4ZTB4_9BILA</name>
<keyword evidence="4" id="KW-1185">Reference proteome</keyword>
<dbReference type="AlphaFoldDB" id="A0AAN4ZTB4"/>
<evidence type="ECO:0000313" key="4">
    <source>
        <dbReference type="Proteomes" id="UP001328107"/>
    </source>
</evidence>
<evidence type="ECO:0000259" key="2">
    <source>
        <dbReference type="SMART" id="SM00355"/>
    </source>
</evidence>
<dbReference type="InterPro" id="IPR013087">
    <property type="entry name" value="Znf_C2H2_type"/>
</dbReference>
<gene>
    <name evidence="3" type="ORF">PMAYCL1PPCAC_14217</name>
</gene>
<dbReference type="SMART" id="SM00355">
    <property type="entry name" value="ZnF_C2H2"/>
    <property type="match status" value="2"/>
</dbReference>
<comment type="caution">
    <text evidence="3">The sequence shown here is derived from an EMBL/GenBank/DDBJ whole genome shotgun (WGS) entry which is preliminary data.</text>
</comment>
<proteinExistence type="predicted"/>
<evidence type="ECO:0000313" key="3">
    <source>
        <dbReference type="EMBL" id="GMR44022.1"/>
    </source>
</evidence>
<evidence type="ECO:0000256" key="1">
    <source>
        <dbReference type="SAM" id="MobiDB-lite"/>
    </source>
</evidence>
<feature type="compositionally biased region" description="Basic and acidic residues" evidence="1">
    <location>
        <begin position="1"/>
        <end position="13"/>
    </location>
</feature>
<feature type="compositionally biased region" description="Basic and acidic residues" evidence="1">
    <location>
        <begin position="21"/>
        <end position="39"/>
    </location>
</feature>
<feature type="domain" description="C2H2-type" evidence="2">
    <location>
        <begin position="191"/>
        <end position="213"/>
    </location>
</feature>
<feature type="non-terminal residue" evidence="3">
    <location>
        <position position="1"/>
    </location>
</feature>
<protein>
    <recommendedName>
        <fullName evidence="2">C2H2-type domain-containing protein</fullName>
    </recommendedName>
</protein>
<feature type="domain" description="C2H2-type" evidence="2">
    <location>
        <begin position="44"/>
        <end position="67"/>
    </location>
</feature>
<reference evidence="4" key="1">
    <citation type="submission" date="2022-10" db="EMBL/GenBank/DDBJ databases">
        <title>Genome assembly of Pristionchus species.</title>
        <authorList>
            <person name="Yoshida K."/>
            <person name="Sommer R.J."/>
        </authorList>
    </citation>
    <scope>NUCLEOTIDE SEQUENCE [LARGE SCALE GENOMIC DNA]</scope>
    <source>
        <strain evidence="4">RS5460</strain>
    </source>
</reference>
<dbReference type="EMBL" id="BTRK01000003">
    <property type="protein sequence ID" value="GMR44022.1"/>
    <property type="molecule type" value="Genomic_DNA"/>
</dbReference>
<dbReference type="Proteomes" id="UP001328107">
    <property type="component" value="Unassembled WGS sequence"/>
</dbReference>
<organism evidence="3 4">
    <name type="scientific">Pristionchus mayeri</name>
    <dbReference type="NCBI Taxonomy" id="1317129"/>
    <lineage>
        <taxon>Eukaryota</taxon>
        <taxon>Metazoa</taxon>
        <taxon>Ecdysozoa</taxon>
        <taxon>Nematoda</taxon>
        <taxon>Chromadorea</taxon>
        <taxon>Rhabditida</taxon>
        <taxon>Rhabditina</taxon>
        <taxon>Diplogasteromorpha</taxon>
        <taxon>Diplogasteroidea</taxon>
        <taxon>Neodiplogasteridae</taxon>
        <taxon>Pristionchus</taxon>
    </lineage>
</organism>
<sequence>NNDKQEIHPDTSKRRVTSCKGESKSKSVKNKEDSQGNKTEKNELKCPECEYRSRSVDAWEKHLIRKHSTTAALAGYLVRCDCGHESYSKKHSSKCEISNFTIIRNGNRPIRRLTDRPVSEKEQLFQKYPKTPCGYTKHLKIYHKTTLLASGIYLLCSCGIRYNSHHDKKKHRKKCTGQEFTLHRRDEATTPQCVLCQMHPKTPCGYLYHLRVHHKTTLLKNGIYVLCSCGMRYNSHNDQRKHDKKCNGCEYTLHKLDED</sequence>
<feature type="region of interest" description="Disordered" evidence="1">
    <location>
        <begin position="1"/>
        <end position="39"/>
    </location>
</feature>